<evidence type="ECO:0000313" key="1">
    <source>
        <dbReference type="EMBL" id="DAE31312.1"/>
    </source>
</evidence>
<proteinExistence type="predicted"/>
<sequence length="91" mass="9661">MTIDFTDVSTTDSDTGEKVVKAGSVISGTGTVVAATPWTGGAGILLFDVYEHRPQGTILKKAYINKSRAEQNAGITYDADLTKILPMIVVE</sequence>
<protein>
    <submittedName>
        <fullName evidence="1">Uncharacterized protein</fullName>
    </submittedName>
</protein>
<reference evidence="1" key="1">
    <citation type="journal article" date="2021" name="Proc. Natl. Acad. Sci. U.S.A.">
        <title>A Catalog of Tens of Thousands of Viruses from Human Metagenomes Reveals Hidden Associations with Chronic Diseases.</title>
        <authorList>
            <person name="Tisza M.J."/>
            <person name="Buck C.B."/>
        </authorList>
    </citation>
    <scope>NUCLEOTIDE SEQUENCE</scope>
    <source>
        <strain evidence="1">CtHG14</strain>
    </source>
</reference>
<name>A0A8S5RIV4_9VIRU</name>
<organism evidence="1">
    <name type="scientific">virus sp. ctHG14</name>
    <dbReference type="NCBI Taxonomy" id="2827626"/>
    <lineage>
        <taxon>Viruses</taxon>
    </lineage>
</organism>
<accession>A0A8S5RIV4</accession>
<dbReference type="EMBL" id="BK059106">
    <property type="protein sequence ID" value="DAE31312.1"/>
    <property type="molecule type" value="Genomic_DNA"/>
</dbReference>